<evidence type="ECO:0008006" key="5">
    <source>
        <dbReference type="Google" id="ProtNLM"/>
    </source>
</evidence>
<dbReference type="Gene3D" id="3.40.50.11350">
    <property type="match status" value="1"/>
</dbReference>
<protein>
    <recommendedName>
        <fullName evidence="5">Alpha-1,2-fucosyltransferase</fullName>
    </recommendedName>
</protein>
<dbReference type="GO" id="GO:0016020">
    <property type="term" value="C:membrane"/>
    <property type="evidence" value="ECO:0007669"/>
    <property type="project" value="InterPro"/>
</dbReference>
<dbReference type="CDD" id="cd11301">
    <property type="entry name" value="Fut1_Fut2_like"/>
    <property type="match status" value="1"/>
</dbReference>
<proteinExistence type="predicted"/>
<dbReference type="PANTHER" id="PTHR11927">
    <property type="entry name" value="GALACTOSIDE 2-L-FUCOSYLTRANSFERASE"/>
    <property type="match status" value="1"/>
</dbReference>
<keyword evidence="2" id="KW-0808">Transferase</keyword>
<dbReference type="AlphaFoldDB" id="A0A366L830"/>
<reference evidence="3 4" key="1">
    <citation type="submission" date="2018-07" db="EMBL/GenBank/DDBJ databases">
        <title>A draft genome of a endophytic bacteria, a new species of Pedobacter.</title>
        <authorList>
            <person name="Zhang Z.D."/>
            <person name="Chen Z.J."/>
        </authorList>
    </citation>
    <scope>NUCLEOTIDE SEQUENCE [LARGE SCALE GENOMIC DNA]</scope>
    <source>
        <strain evidence="3 4">RS10</strain>
    </source>
</reference>
<sequence length="287" mass="33845">MIIVRLKGGQGNQMFQYAAARAFSNEKLIHIDVSFLNNNQLESGTFTPRKFELGIFKNLEINSNNNSFFLKIREENIFFRLFKKVLKRLSLLKYIDDDNIKNELEKRQNYSTYFLNGYFQNEAYFTPLREKLLQEFAFPELSILSKNIKKKILKTKHSISLHVRRGDYLKPENGLKHGILPISYYQQAIAHFNAILKEPNYFIFSDDLDWCEENLSFIESKTFVKTSGEPWEEMNLMSLCKYQIIANSSFSWWAAWLNNSADKIVIAPKKWFLNTETDIIPNEWITL</sequence>
<evidence type="ECO:0000256" key="1">
    <source>
        <dbReference type="ARBA" id="ARBA00022676"/>
    </source>
</evidence>
<accession>A0A366L830</accession>
<dbReference type="GO" id="GO:0005975">
    <property type="term" value="P:carbohydrate metabolic process"/>
    <property type="evidence" value="ECO:0007669"/>
    <property type="project" value="InterPro"/>
</dbReference>
<dbReference type="EMBL" id="QNQU01000004">
    <property type="protein sequence ID" value="RBQ10008.1"/>
    <property type="molecule type" value="Genomic_DNA"/>
</dbReference>
<organism evidence="3 4">
    <name type="scientific">Pedobacter miscanthi</name>
    <dbReference type="NCBI Taxonomy" id="2259170"/>
    <lineage>
        <taxon>Bacteria</taxon>
        <taxon>Pseudomonadati</taxon>
        <taxon>Bacteroidota</taxon>
        <taxon>Sphingobacteriia</taxon>
        <taxon>Sphingobacteriales</taxon>
        <taxon>Sphingobacteriaceae</taxon>
        <taxon>Pedobacter</taxon>
    </lineage>
</organism>
<evidence type="ECO:0000313" key="3">
    <source>
        <dbReference type="EMBL" id="RBQ10008.1"/>
    </source>
</evidence>
<dbReference type="GO" id="GO:0008107">
    <property type="term" value="F:galactoside 2-alpha-L-fucosyltransferase activity"/>
    <property type="evidence" value="ECO:0007669"/>
    <property type="project" value="InterPro"/>
</dbReference>
<keyword evidence="1" id="KW-0328">Glycosyltransferase</keyword>
<evidence type="ECO:0000313" key="4">
    <source>
        <dbReference type="Proteomes" id="UP000252081"/>
    </source>
</evidence>
<dbReference type="Pfam" id="PF01531">
    <property type="entry name" value="Glyco_transf_11"/>
    <property type="match status" value="1"/>
</dbReference>
<name>A0A366L830_9SPHI</name>
<gene>
    <name evidence="3" type="ORF">DRW42_06105</name>
</gene>
<dbReference type="Proteomes" id="UP000252081">
    <property type="component" value="Unassembled WGS sequence"/>
</dbReference>
<evidence type="ECO:0000256" key="2">
    <source>
        <dbReference type="ARBA" id="ARBA00022679"/>
    </source>
</evidence>
<keyword evidence="4" id="KW-1185">Reference proteome</keyword>
<comment type="caution">
    <text evidence="3">The sequence shown here is derived from an EMBL/GenBank/DDBJ whole genome shotgun (WGS) entry which is preliminary data.</text>
</comment>
<dbReference type="InterPro" id="IPR002516">
    <property type="entry name" value="Glyco_trans_11"/>
</dbReference>
<dbReference type="PANTHER" id="PTHR11927:SF9">
    <property type="entry name" value="L-FUCOSYLTRANSFERASE"/>
    <property type="match status" value="1"/>
</dbReference>